<dbReference type="RefSeq" id="WP_033095493.1">
    <property type="nucleotide sequence ID" value="NZ_JQED01000055.1"/>
</dbReference>
<comment type="caution">
    <text evidence="7">The sequence shown here is derived from an EMBL/GenBank/DDBJ whole genome shotgun (WGS) entry which is preliminary data.</text>
</comment>
<organism evidence="7 8">
    <name type="scientific">Colwellia psychrerythraea</name>
    <name type="common">Vibrio psychroerythus</name>
    <dbReference type="NCBI Taxonomy" id="28229"/>
    <lineage>
        <taxon>Bacteria</taxon>
        <taxon>Pseudomonadati</taxon>
        <taxon>Pseudomonadota</taxon>
        <taxon>Gammaproteobacteria</taxon>
        <taxon>Alteromonadales</taxon>
        <taxon>Colwelliaceae</taxon>
        <taxon>Colwellia</taxon>
    </lineage>
</organism>
<dbReference type="EMBL" id="JQED01000055">
    <property type="protein sequence ID" value="KGJ87029.1"/>
    <property type="molecule type" value="Genomic_DNA"/>
</dbReference>
<sequence length="274" mass="29321">MDTENITEKAYSGVMAIWHKMITFLPDLIVATIFLLVGWLVASMIKRLLNKFLIKIGFNTFLDKLGLDTLLKKMEVSVTGSQVVASIVSTFFLLIFLLAALDIVGLTVLSGLIDTLVLFLPKLLASLAVLLSGFFVAQIVFNGVKIAAKNTGLDYGRSVAEVCRGIIIIITVSLSITQLDIDVSLLNNIMTVIIASVGLAAAISLGIGTKSMAQEIVAGVYLREMYQVGDSIEVKDINGTLASIGSVASKVMGEGESMTTVPNTFLLANKVTKQ</sequence>
<evidence type="ECO:0000256" key="5">
    <source>
        <dbReference type="RuleBase" id="RU369025"/>
    </source>
</evidence>
<keyword evidence="3 5" id="KW-1133">Transmembrane helix</keyword>
<dbReference type="Pfam" id="PF05552">
    <property type="entry name" value="MS_channel_1st_1"/>
    <property type="match status" value="2"/>
</dbReference>
<feature type="transmembrane region" description="Helical" evidence="5">
    <location>
        <begin position="162"/>
        <end position="179"/>
    </location>
</feature>
<dbReference type="InterPro" id="IPR010920">
    <property type="entry name" value="LSM_dom_sf"/>
</dbReference>
<comment type="caution">
    <text evidence="5">Lacks conserved residue(s) required for the propagation of feature annotation.</text>
</comment>
<dbReference type="GO" id="GO:0008381">
    <property type="term" value="F:mechanosensitive monoatomic ion channel activity"/>
    <property type="evidence" value="ECO:0007669"/>
    <property type="project" value="InterPro"/>
</dbReference>
<comment type="similarity">
    <text evidence="5">Belongs to the MscS (TC 1.A.23) family.</text>
</comment>
<dbReference type="InterPro" id="IPR008910">
    <property type="entry name" value="MSC_TM_helix"/>
</dbReference>
<dbReference type="InterPro" id="IPR006685">
    <property type="entry name" value="MscS_channel_2nd"/>
</dbReference>
<keyword evidence="4 5" id="KW-0472">Membrane</keyword>
<dbReference type="InterPro" id="IPR045275">
    <property type="entry name" value="MscS_archaea/bacteria_type"/>
</dbReference>
<dbReference type="Gene3D" id="2.30.30.60">
    <property type="match status" value="1"/>
</dbReference>
<feature type="transmembrane region" description="Helical" evidence="5">
    <location>
        <begin position="185"/>
        <end position="207"/>
    </location>
</feature>
<evidence type="ECO:0000256" key="2">
    <source>
        <dbReference type="ARBA" id="ARBA00022692"/>
    </source>
</evidence>
<comment type="function">
    <text evidence="5">Mechanosensitive channel that participates in the regulation of osmotic pressure changes within the cell, opening in response to stretch forces in the membrane lipid bilayer, without the need for other proteins. Contributes to normal resistance to hypoosmotic shock. Forms an ion channel of 1.0 nanosiemens conductance with a slight preference for anions.</text>
</comment>
<dbReference type="InterPro" id="IPR023408">
    <property type="entry name" value="MscS_beta-dom_sf"/>
</dbReference>
<evidence type="ECO:0000256" key="1">
    <source>
        <dbReference type="ARBA" id="ARBA00004370"/>
    </source>
</evidence>
<protein>
    <recommendedName>
        <fullName evidence="5">Small-conductance mechanosensitive channel</fullName>
    </recommendedName>
</protein>
<evidence type="ECO:0000256" key="4">
    <source>
        <dbReference type="ARBA" id="ARBA00023136"/>
    </source>
</evidence>
<dbReference type="PANTHER" id="PTHR30221">
    <property type="entry name" value="SMALL-CONDUCTANCE MECHANOSENSITIVE CHANNEL"/>
    <property type="match status" value="1"/>
</dbReference>
<feature type="transmembrane region" description="Helical" evidence="5">
    <location>
        <begin position="119"/>
        <end position="141"/>
    </location>
</feature>
<dbReference type="Proteomes" id="UP000029843">
    <property type="component" value="Unassembled WGS sequence"/>
</dbReference>
<dbReference type="PATRIC" id="fig|28229.4.peg.3919"/>
<feature type="domain" description="Mechanosensitive ion channel MscS" evidence="6">
    <location>
        <begin position="215"/>
        <end position="271"/>
    </location>
</feature>
<comment type="subcellular location">
    <subcellularLocation>
        <location evidence="5">Cell inner membrane</location>
        <topology evidence="5">Multi-pass membrane protein</topology>
    </subcellularLocation>
    <subcellularLocation>
        <location evidence="1">Membrane</location>
    </subcellularLocation>
</comment>
<comment type="subunit">
    <text evidence="5">Homoheptamer.</text>
</comment>
<gene>
    <name evidence="7" type="ORF">ND2E_0436</name>
</gene>
<proteinExistence type="inferred from homology"/>
<dbReference type="SUPFAM" id="SSF50182">
    <property type="entry name" value="Sm-like ribonucleoproteins"/>
    <property type="match status" value="1"/>
</dbReference>
<name>A0A099K8F7_COLPS</name>
<dbReference type="Pfam" id="PF00924">
    <property type="entry name" value="MS_channel_2nd"/>
    <property type="match status" value="1"/>
</dbReference>
<keyword evidence="5" id="KW-0997">Cell inner membrane</keyword>
<dbReference type="AlphaFoldDB" id="A0A099K8F7"/>
<evidence type="ECO:0000313" key="8">
    <source>
        <dbReference type="Proteomes" id="UP000029843"/>
    </source>
</evidence>
<keyword evidence="5" id="KW-1003">Cell membrane</keyword>
<keyword evidence="2 5" id="KW-0812">Transmembrane</keyword>
<evidence type="ECO:0000256" key="3">
    <source>
        <dbReference type="ARBA" id="ARBA00022989"/>
    </source>
</evidence>
<dbReference type="OrthoDB" id="6225269at2"/>
<dbReference type="Gene3D" id="1.10.287.1260">
    <property type="match status" value="1"/>
</dbReference>
<feature type="transmembrane region" description="Helical" evidence="5">
    <location>
        <begin position="83"/>
        <end position="113"/>
    </location>
</feature>
<feature type="transmembrane region" description="Helical" evidence="5">
    <location>
        <begin position="28"/>
        <end position="45"/>
    </location>
</feature>
<keyword evidence="5" id="KW-0406">Ion transport</keyword>
<keyword evidence="5" id="KW-0407">Ion channel</keyword>
<accession>A0A099K8F7</accession>
<dbReference type="PANTHER" id="PTHR30221:SF1">
    <property type="entry name" value="SMALL-CONDUCTANCE MECHANOSENSITIVE CHANNEL"/>
    <property type="match status" value="1"/>
</dbReference>
<dbReference type="GO" id="GO:0005886">
    <property type="term" value="C:plasma membrane"/>
    <property type="evidence" value="ECO:0007669"/>
    <property type="project" value="UniProtKB-SubCell"/>
</dbReference>
<evidence type="ECO:0000313" key="7">
    <source>
        <dbReference type="EMBL" id="KGJ87029.1"/>
    </source>
</evidence>
<evidence type="ECO:0000259" key="6">
    <source>
        <dbReference type="Pfam" id="PF00924"/>
    </source>
</evidence>
<keyword evidence="5" id="KW-0813">Transport</keyword>
<reference evidence="7 8" key="1">
    <citation type="submission" date="2014-08" db="EMBL/GenBank/DDBJ databases">
        <title>Genomic and Phenotypic Diversity of Colwellia psychrerythraea strains from Disparate Marine Basins.</title>
        <authorList>
            <person name="Techtmann S.M."/>
            <person name="Stelling S.C."/>
            <person name="Utturkar S.M."/>
            <person name="Alshibli N."/>
            <person name="Harris A."/>
            <person name="Brown S.D."/>
            <person name="Hazen T.C."/>
        </authorList>
    </citation>
    <scope>NUCLEOTIDE SEQUENCE [LARGE SCALE GENOMIC DNA]</scope>
    <source>
        <strain evidence="7 8">ND2E</strain>
    </source>
</reference>